<dbReference type="Proteomes" id="UP000789901">
    <property type="component" value="Unassembled WGS sequence"/>
</dbReference>
<organism evidence="1 2">
    <name type="scientific">Gigaspora margarita</name>
    <dbReference type="NCBI Taxonomy" id="4874"/>
    <lineage>
        <taxon>Eukaryota</taxon>
        <taxon>Fungi</taxon>
        <taxon>Fungi incertae sedis</taxon>
        <taxon>Mucoromycota</taxon>
        <taxon>Glomeromycotina</taxon>
        <taxon>Glomeromycetes</taxon>
        <taxon>Diversisporales</taxon>
        <taxon>Gigasporaceae</taxon>
        <taxon>Gigaspora</taxon>
    </lineage>
</organism>
<evidence type="ECO:0000313" key="1">
    <source>
        <dbReference type="EMBL" id="CAG8853288.1"/>
    </source>
</evidence>
<name>A0ABN7XFW9_GIGMA</name>
<dbReference type="PANTHER" id="PTHR35385:SF2">
    <property type="entry name" value="PROTEIN B, PUTATIVE-RELATED"/>
    <property type="match status" value="1"/>
</dbReference>
<dbReference type="EMBL" id="CAJVQB010122206">
    <property type="protein sequence ID" value="CAG8853288.1"/>
    <property type="molecule type" value="Genomic_DNA"/>
</dbReference>
<protein>
    <submittedName>
        <fullName evidence="1">43926_t:CDS:1</fullName>
    </submittedName>
</protein>
<proteinExistence type="predicted"/>
<keyword evidence="2" id="KW-1185">Reference proteome</keyword>
<comment type="caution">
    <text evidence="1">The sequence shown here is derived from an EMBL/GenBank/DDBJ whole genome shotgun (WGS) entry which is preliminary data.</text>
</comment>
<accession>A0ABN7XFW9</accession>
<dbReference type="PANTHER" id="PTHR35385">
    <property type="entry name" value="PROTEIN B, PUTATIVE-RELATED-RELATED"/>
    <property type="match status" value="1"/>
</dbReference>
<reference evidence="1 2" key="1">
    <citation type="submission" date="2021-06" db="EMBL/GenBank/DDBJ databases">
        <authorList>
            <person name="Kallberg Y."/>
            <person name="Tangrot J."/>
            <person name="Rosling A."/>
        </authorList>
    </citation>
    <scope>NUCLEOTIDE SEQUENCE [LARGE SCALE GENOMIC DNA]</scope>
    <source>
        <strain evidence="1 2">120-4 pot B 10/14</strain>
    </source>
</reference>
<sequence length="285" mass="32818">DLFVNIGSIEGAQQWLVNFEEVSKTTMPQTRCYQIQGKKVIFRQLRHCIHSDIVRQKQGNPSLKISNSLHIRNTDCNATIHLRLERWHLQTNYSLEINIKFIHNHVINSAKALSFRHVKNEVCDKYIELFENKYLLASALYTYEDSLHLLSNNEQELMQLLADRHALLQEYDLHSKRAFILCMITNLMIQVHEKILQSGEICYVDALASFEPLNTSITLFYTSCIAEALPLGLIVTLNELETTLENRMNMLRSLLPQHAFFGYGPSTGPIAFLTDDSKHERNALG</sequence>
<feature type="non-terminal residue" evidence="1">
    <location>
        <position position="1"/>
    </location>
</feature>
<feature type="non-terminal residue" evidence="1">
    <location>
        <position position="285"/>
    </location>
</feature>
<gene>
    <name evidence="1" type="ORF">GMARGA_LOCUS42109</name>
</gene>
<evidence type="ECO:0000313" key="2">
    <source>
        <dbReference type="Proteomes" id="UP000789901"/>
    </source>
</evidence>